<reference evidence="12" key="1">
    <citation type="journal article" date="2020" name="mSystems">
        <title>Genome- and Community-Level Interaction Insights into Carbon Utilization and Element Cycling Functions of Hydrothermarchaeota in Hydrothermal Sediment.</title>
        <authorList>
            <person name="Zhou Z."/>
            <person name="Liu Y."/>
            <person name="Xu W."/>
            <person name="Pan J."/>
            <person name="Luo Z.H."/>
            <person name="Li M."/>
        </authorList>
    </citation>
    <scope>NUCLEOTIDE SEQUENCE [LARGE SCALE GENOMIC DNA]</scope>
    <source>
        <strain evidence="12">HyVt-102</strain>
    </source>
</reference>
<dbReference type="Gene3D" id="3.10.580.10">
    <property type="entry name" value="CBS-domain"/>
    <property type="match status" value="1"/>
</dbReference>
<dbReference type="InterPro" id="IPR044751">
    <property type="entry name" value="Ion_transp-like_CBS"/>
</dbReference>
<evidence type="ECO:0000256" key="8">
    <source>
        <dbReference type="PROSITE-ProRule" id="PRU01193"/>
    </source>
</evidence>
<protein>
    <submittedName>
        <fullName evidence="12">HlyC/CorC family transporter</fullName>
    </submittedName>
</protein>
<comment type="subcellular location">
    <subcellularLocation>
        <location evidence="1">Membrane</location>
        <topology evidence="1">Multi-pass membrane protein</topology>
    </subcellularLocation>
</comment>
<comment type="caution">
    <text evidence="12">The sequence shown here is derived from an EMBL/GenBank/DDBJ whole genome shotgun (WGS) entry which is preliminary data.</text>
</comment>
<organism evidence="12">
    <name type="scientific">candidate division WOR-3 bacterium</name>
    <dbReference type="NCBI Taxonomy" id="2052148"/>
    <lineage>
        <taxon>Bacteria</taxon>
        <taxon>Bacteria division WOR-3</taxon>
    </lineage>
</organism>
<dbReference type="InterPro" id="IPR002550">
    <property type="entry name" value="CNNM"/>
</dbReference>
<dbReference type="SUPFAM" id="SSF54631">
    <property type="entry name" value="CBS-domain pair"/>
    <property type="match status" value="1"/>
</dbReference>
<dbReference type="EMBL" id="DQWE01000375">
    <property type="protein sequence ID" value="HDI83710.1"/>
    <property type="molecule type" value="Genomic_DNA"/>
</dbReference>
<keyword evidence="4 8" id="KW-1133">Transmembrane helix</keyword>
<evidence type="ECO:0000256" key="7">
    <source>
        <dbReference type="PROSITE-ProRule" id="PRU00703"/>
    </source>
</evidence>
<dbReference type="InterPro" id="IPR036318">
    <property type="entry name" value="FAD-bd_PCMH-like_sf"/>
</dbReference>
<sequence>MIIPLVSIVILLFFSFLYSSSETAYFSLHPYKLVYYRTRGRIFKRLLQSPRRLLITILLANTTVNVIISALSERILKERLSFFLITLLTTYILLLFGEYIPKVFAINKKERIINLFTPPMYLTYTIAYPFSFLFSFFLRFIDRGKKREEHVLEDMLEIGLKEGALQEVEFKFSEAFITLSKERAKNIMRPRTEIFFAQENKTCEEVLKSAPIGIKRIPVYKDNIDNITGILELKCIFGEKGRIKKFVKPAVFVNEETDVVELLLFFKRTKHKAVMVVDEYGGISGIVDIEDVERMFLRSLGEKDPDIKKVGEDEWIVDGRVPIYKINELLHSDIEASEFTTISGLILYHIGRVPSEGERFSFKDMIITVEDVKGQRIEKLRIKKRKT</sequence>
<feature type="domain" description="CBS" evidence="10">
    <location>
        <begin position="246"/>
        <end position="302"/>
    </location>
</feature>
<name>A0A7C0ZAP4_UNCW3</name>
<evidence type="ECO:0000256" key="3">
    <source>
        <dbReference type="ARBA" id="ARBA00022737"/>
    </source>
</evidence>
<keyword evidence="5 7" id="KW-0129">CBS domain</keyword>
<feature type="transmembrane region" description="Helical" evidence="9">
    <location>
        <begin position="53"/>
        <end position="71"/>
    </location>
</feature>
<feature type="transmembrane region" description="Helical" evidence="9">
    <location>
        <begin position="80"/>
        <end position="101"/>
    </location>
</feature>
<dbReference type="InterPro" id="IPR000644">
    <property type="entry name" value="CBS_dom"/>
</dbReference>
<evidence type="ECO:0000259" key="11">
    <source>
        <dbReference type="PROSITE" id="PS51846"/>
    </source>
</evidence>
<dbReference type="Proteomes" id="UP000885847">
    <property type="component" value="Unassembled WGS sequence"/>
</dbReference>
<dbReference type="SUPFAM" id="SSF56176">
    <property type="entry name" value="FAD-binding/transporter-associated domain-like"/>
    <property type="match status" value="1"/>
</dbReference>
<evidence type="ECO:0000256" key="6">
    <source>
        <dbReference type="ARBA" id="ARBA00023136"/>
    </source>
</evidence>
<dbReference type="Gene3D" id="3.30.465.10">
    <property type="match status" value="1"/>
</dbReference>
<dbReference type="InterPro" id="IPR016169">
    <property type="entry name" value="FAD-bd_PCMH_sub2"/>
</dbReference>
<keyword evidence="6 8" id="KW-0472">Membrane</keyword>
<evidence type="ECO:0000256" key="2">
    <source>
        <dbReference type="ARBA" id="ARBA00022692"/>
    </source>
</evidence>
<dbReference type="CDD" id="cd04590">
    <property type="entry name" value="CBS_pair_CorC_HlyC_assoc"/>
    <property type="match status" value="1"/>
</dbReference>
<dbReference type="GO" id="GO:0005886">
    <property type="term" value="C:plasma membrane"/>
    <property type="evidence" value="ECO:0007669"/>
    <property type="project" value="TreeGrafter"/>
</dbReference>
<evidence type="ECO:0000256" key="5">
    <source>
        <dbReference type="ARBA" id="ARBA00023122"/>
    </source>
</evidence>
<dbReference type="PROSITE" id="PS51371">
    <property type="entry name" value="CBS"/>
    <property type="match status" value="1"/>
</dbReference>
<dbReference type="PANTHER" id="PTHR22777">
    <property type="entry name" value="HEMOLYSIN-RELATED"/>
    <property type="match status" value="1"/>
</dbReference>
<evidence type="ECO:0000256" key="9">
    <source>
        <dbReference type="SAM" id="Phobius"/>
    </source>
</evidence>
<feature type="transmembrane region" description="Helical" evidence="9">
    <location>
        <begin position="121"/>
        <end position="141"/>
    </location>
</feature>
<dbReference type="InterPro" id="IPR005170">
    <property type="entry name" value="Transptr-assoc_dom"/>
</dbReference>
<evidence type="ECO:0000259" key="10">
    <source>
        <dbReference type="PROSITE" id="PS51371"/>
    </source>
</evidence>
<accession>A0A7C0ZAP4</accession>
<proteinExistence type="predicted"/>
<dbReference type="Pfam" id="PF01595">
    <property type="entry name" value="CNNM"/>
    <property type="match status" value="1"/>
</dbReference>
<evidence type="ECO:0000313" key="12">
    <source>
        <dbReference type="EMBL" id="HDI83710.1"/>
    </source>
</evidence>
<dbReference type="AlphaFoldDB" id="A0A7C0ZAP4"/>
<evidence type="ECO:0000256" key="4">
    <source>
        <dbReference type="ARBA" id="ARBA00022989"/>
    </source>
</evidence>
<dbReference type="Pfam" id="PF03471">
    <property type="entry name" value="CorC_HlyC"/>
    <property type="match status" value="1"/>
</dbReference>
<dbReference type="PROSITE" id="PS51846">
    <property type="entry name" value="CNNM"/>
    <property type="match status" value="1"/>
</dbReference>
<dbReference type="GO" id="GO:0050660">
    <property type="term" value="F:flavin adenine dinucleotide binding"/>
    <property type="evidence" value="ECO:0007669"/>
    <property type="project" value="InterPro"/>
</dbReference>
<dbReference type="Pfam" id="PF00571">
    <property type="entry name" value="CBS"/>
    <property type="match status" value="1"/>
</dbReference>
<dbReference type="InterPro" id="IPR046342">
    <property type="entry name" value="CBS_dom_sf"/>
</dbReference>
<dbReference type="SMART" id="SM01091">
    <property type="entry name" value="CorC_HlyC"/>
    <property type="match status" value="1"/>
</dbReference>
<keyword evidence="2 8" id="KW-0812">Transmembrane</keyword>
<dbReference type="PANTHER" id="PTHR22777:SF17">
    <property type="entry name" value="UPF0053 PROTEIN SLL0260"/>
    <property type="match status" value="1"/>
</dbReference>
<evidence type="ECO:0000256" key="1">
    <source>
        <dbReference type="ARBA" id="ARBA00004141"/>
    </source>
</evidence>
<feature type="domain" description="CNNM transmembrane" evidence="11">
    <location>
        <begin position="1"/>
        <end position="169"/>
    </location>
</feature>
<gene>
    <name evidence="12" type="ORF">ENF18_07975</name>
</gene>
<keyword evidence="3" id="KW-0677">Repeat</keyword>